<proteinExistence type="predicted"/>
<organism evidence="1">
    <name type="scientific">Pithovirus LCPAC406</name>
    <dbReference type="NCBI Taxonomy" id="2506599"/>
    <lineage>
        <taxon>Viruses</taxon>
        <taxon>Pithoviruses</taxon>
    </lineage>
</organism>
<sequence length="207" mass="24824">MGYEEMYRSDEKSCGCCIRHSSNDWGQYKDSRWICDYHIAEAKALIQKKQDEWDEKGRSVWLNNTSERIEKYKCDVVEFTEAERTYKEYMSSVCDVEFRQIPIKIAAEKYKKSLYSNASNKLPWYMSRLKEKEYNFLKVSKPKHRWICCGNILDNIDFIKHLEYKGRVSTLHVKVRDSWKKITLTYSPNGSIERVEGYDEYFCKLDF</sequence>
<accession>A0A481ZFA7</accession>
<reference evidence="1" key="1">
    <citation type="journal article" date="2019" name="MBio">
        <title>Virus Genomes from Deep Sea Sediments Expand the Ocean Megavirome and Support Independent Origins of Viral Gigantism.</title>
        <authorList>
            <person name="Backstrom D."/>
            <person name="Yutin N."/>
            <person name="Jorgensen S.L."/>
            <person name="Dharamshi J."/>
            <person name="Homa F."/>
            <person name="Zaremba-Niedwiedzka K."/>
            <person name="Spang A."/>
            <person name="Wolf Y.I."/>
            <person name="Koonin E.V."/>
            <person name="Ettema T.J."/>
        </authorList>
    </citation>
    <scope>NUCLEOTIDE SEQUENCE</scope>
</reference>
<name>A0A481ZFA7_9VIRU</name>
<protein>
    <submittedName>
        <fullName evidence="1">Uncharacterized protein</fullName>
    </submittedName>
</protein>
<evidence type="ECO:0000313" key="1">
    <source>
        <dbReference type="EMBL" id="QBK93842.1"/>
    </source>
</evidence>
<dbReference type="EMBL" id="MK500606">
    <property type="protein sequence ID" value="QBK93842.1"/>
    <property type="molecule type" value="Genomic_DNA"/>
</dbReference>
<gene>
    <name evidence="1" type="ORF">LCPAC406_01560</name>
</gene>